<keyword evidence="3" id="KW-1185">Reference proteome</keyword>
<dbReference type="PANTHER" id="PTHR28094:SF1">
    <property type="entry name" value="MEIOTICALLY UP-REGULATED GENE 113 PROTEIN"/>
    <property type="match status" value="1"/>
</dbReference>
<dbReference type="InParanoid" id="A0A165HE11"/>
<feature type="region of interest" description="Disordered" evidence="1">
    <location>
        <begin position="39"/>
        <end position="199"/>
    </location>
</feature>
<protein>
    <recommendedName>
        <fullName evidence="4">DUF1766-domain-containing protein</fullName>
    </recommendedName>
</protein>
<dbReference type="EMBL" id="KV427607">
    <property type="protein sequence ID" value="KZT11610.1"/>
    <property type="molecule type" value="Genomic_DNA"/>
</dbReference>
<feature type="compositionally biased region" description="Low complexity" evidence="1">
    <location>
        <begin position="176"/>
        <end position="199"/>
    </location>
</feature>
<dbReference type="OrthoDB" id="2417614at2759"/>
<dbReference type="PANTHER" id="PTHR28094">
    <property type="entry name" value="MEIOTICALLY UP-REGULATED GENE 113 PROTEIN"/>
    <property type="match status" value="1"/>
</dbReference>
<accession>A0A165HE11</accession>
<dbReference type="Proteomes" id="UP000076871">
    <property type="component" value="Unassembled WGS sequence"/>
</dbReference>
<organism evidence="2 3">
    <name type="scientific">Laetiporus sulphureus 93-53</name>
    <dbReference type="NCBI Taxonomy" id="1314785"/>
    <lineage>
        <taxon>Eukaryota</taxon>
        <taxon>Fungi</taxon>
        <taxon>Dikarya</taxon>
        <taxon>Basidiomycota</taxon>
        <taxon>Agaricomycotina</taxon>
        <taxon>Agaricomycetes</taxon>
        <taxon>Polyporales</taxon>
        <taxon>Laetiporus</taxon>
    </lineage>
</organism>
<feature type="region of interest" description="Disordered" evidence="1">
    <location>
        <begin position="1"/>
        <end position="20"/>
    </location>
</feature>
<proteinExistence type="predicted"/>
<dbReference type="RefSeq" id="XP_040769350.1">
    <property type="nucleotide sequence ID" value="XM_040911119.1"/>
</dbReference>
<reference evidence="2 3" key="1">
    <citation type="journal article" date="2016" name="Mol. Biol. Evol.">
        <title>Comparative Genomics of Early-Diverging Mushroom-Forming Fungi Provides Insights into the Origins of Lignocellulose Decay Capabilities.</title>
        <authorList>
            <person name="Nagy L.G."/>
            <person name="Riley R."/>
            <person name="Tritt A."/>
            <person name="Adam C."/>
            <person name="Daum C."/>
            <person name="Floudas D."/>
            <person name="Sun H."/>
            <person name="Yadav J.S."/>
            <person name="Pangilinan J."/>
            <person name="Larsson K.H."/>
            <person name="Matsuura K."/>
            <person name="Barry K."/>
            <person name="Labutti K."/>
            <person name="Kuo R."/>
            <person name="Ohm R.A."/>
            <person name="Bhattacharya S.S."/>
            <person name="Shirouzu T."/>
            <person name="Yoshinaga Y."/>
            <person name="Martin F.M."/>
            <person name="Grigoriev I.V."/>
            <person name="Hibbett D.S."/>
        </authorList>
    </citation>
    <scope>NUCLEOTIDE SEQUENCE [LARGE SCALE GENOMIC DNA]</scope>
    <source>
        <strain evidence="2 3">93-53</strain>
    </source>
</reference>
<evidence type="ECO:0008006" key="4">
    <source>
        <dbReference type="Google" id="ProtNLM"/>
    </source>
</evidence>
<evidence type="ECO:0000313" key="2">
    <source>
        <dbReference type="EMBL" id="KZT11610.1"/>
    </source>
</evidence>
<evidence type="ECO:0000313" key="3">
    <source>
        <dbReference type="Proteomes" id="UP000076871"/>
    </source>
</evidence>
<gene>
    <name evidence="2" type="ORF">LAESUDRAFT_741045</name>
</gene>
<dbReference type="GeneID" id="63828148"/>
<dbReference type="AlphaFoldDB" id="A0A165HE11"/>
<dbReference type="STRING" id="1314785.A0A165HE11"/>
<sequence length="457" mass="51806">MPCMPSFFHKRRKPETSPPQVTALDVDEITRKLASLTTRDEHEAHIGRQSAFVGGFHPELNGALRPPARHGMPGPRPAPPTLVSMPTPRPAKHPMSRTMQHAVSDSPARDHAQTNHKTSPPPPLFKPVPPAPSRTKPPPANAAQHPTTPKRPHQIQTPGSAHPKEKASRPPPVQAQPTGRPRSQSSPPSPTASLPVTSVTREILQCRGTTKAGARCKRMLHVPAAHQDDPEFEVYCPAHVSDRLKPSSFPTKDNRWVKFEEWIPTYLNTLTQANLRDVMQQPISDADRPGYIYMFEIRDPDQPGLVLFKVGRAVVLNRRIDQWSKQCPSKEQYLRYYYPWPSQEDQQMLARGRVQPGPPGAWCHRLERLVHLELTDLSLNALYNDAIFPDVEPKAEPPKMPERKPCVDCGTLHQEIFRFPLAQHGMYKGREWETLVKPVIDRWARFVEKYYPMEKVE</sequence>
<dbReference type="InterPro" id="IPR053006">
    <property type="entry name" value="Meiosis_regulatory"/>
</dbReference>
<name>A0A165HE11_9APHY</name>
<evidence type="ECO:0000256" key="1">
    <source>
        <dbReference type="SAM" id="MobiDB-lite"/>
    </source>
</evidence>
<feature type="compositionally biased region" description="Pro residues" evidence="1">
    <location>
        <begin position="119"/>
        <end position="140"/>
    </location>
</feature>
<dbReference type="Pfam" id="PF13455">
    <property type="entry name" value="MUG113"/>
    <property type="match status" value="1"/>
</dbReference>